<protein>
    <submittedName>
        <fullName evidence="5">Sel1 repeat family protein</fullName>
    </submittedName>
</protein>
<evidence type="ECO:0000313" key="3">
    <source>
        <dbReference type="EMBL" id="VDP10632.1"/>
    </source>
</evidence>
<name>A0A183ISW2_9BILA</name>
<evidence type="ECO:0000313" key="4">
    <source>
        <dbReference type="Proteomes" id="UP000270296"/>
    </source>
</evidence>
<reference evidence="3 4" key="2">
    <citation type="submission" date="2018-11" db="EMBL/GenBank/DDBJ databases">
        <authorList>
            <consortium name="Pathogen Informatics"/>
        </authorList>
    </citation>
    <scope>NUCLEOTIDE SEQUENCE [LARGE SCALE GENOMIC DNA]</scope>
</reference>
<reference evidence="5" key="1">
    <citation type="submission" date="2016-06" db="UniProtKB">
        <authorList>
            <consortium name="WormBaseParasite"/>
        </authorList>
    </citation>
    <scope>IDENTIFICATION</scope>
</reference>
<dbReference type="PANTHER" id="PTHR13891:SF1">
    <property type="entry name" value="CYTOCHROME C OXIDASE ASSEMBLY FACTOR 7"/>
    <property type="match status" value="1"/>
</dbReference>
<accession>A0A183ISW2</accession>
<sequence length="224" mass="25961">MAFIDFKKAEEVQEYLKNLHTEYMFSCNSEKNAEGCHLLGDYTEAILNNPEEAYALYKENCNLRQHPKSCYKYGRYLLRGKFEKIDEDRVYDLMTLACDKDWYIACPELALLLLKGTKKHAVDVPRAFELLEKSCEAEIVESCFWLDKKFTSGYREIKPNFEKAFKFAMKSCLLGLPQGCDSVSRHYEHGEGIQKDEEKARQYADLAAQIREEMRKSIPTGLSG</sequence>
<proteinExistence type="inferred from homology"/>
<organism evidence="5">
    <name type="scientific">Soboliphyme baturini</name>
    <dbReference type="NCBI Taxonomy" id="241478"/>
    <lineage>
        <taxon>Eukaryota</taxon>
        <taxon>Metazoa</taxon>
        <taxon>Ecdysozoa</taxon>
        <taxon>Nematoda</taxon>
        <taxon>Enoplea</taxon>
        <taxon>Dorylaimia</taxon>
        <taxon>Dioctophymatida</taxon>
        <taxon>Dioctophymatoidea</taxon>
        <taxon>Soboliphymatidae</taxon>
        <taxon>Soboliphyme</taxon>
    </lineage>
</organism>
<dbReference type="InterPro" id="IPR040239">
    <property type="entry name" value="HcpB-like"/>
</dbReference>
<dbReference type="AlphaFoldDB" id="A0A183ISW2"/>
<keyword evidence="4" id="KW-1185">Reference proteome</keyword>
<dbReference type="SUPFAM" id="SSF81901">
    <property type="entry name" value="HCP-like"/>
    <property type="match status" value="1"/>
</dbReference>
<dbReference type="Gene3D" id="1.25.40.10">
    <property type="entry name" value="Tetratricopeptide repeat domain"/>
    <property type="match status" value="1"/>
</dbReference>
<dbReference type="OrthoDB" id="272077at2759"/>
<evidence type="ECO:0000256" key="2">
    <source>
        <dbReference type="ARBA" id="ARBA00022737"/>
    </source>
</evidence>
<dbReference type="InterPro" id="IPR011990">
    <property type="entry name" value="TPR-like_helical_dom_sf"/>
</dbReference>
<dbReference type="PANTHER" id="PTHR13891">
    <property type="entry name" value="CYTOCHROME C OXIDASE ASSEMBLY FACTOR 7"/>
    <property type="match status" value="1"/>
</dbReference>
<keyword evidence="2" id="KW-0677">Repeat</keyword>
<dbReference type="Pfam" id="PF08238">
    <property type="entry name" value="Sel1"/>
    <property type="match status" value="5"/>
</dbReference>
<dbReference type="GO" id="GO:0005758">
    <property type="term" value="C:mitochondrial intermembrane space"/>
    <property type="evidence" value="ECO:0007669"/>
    <property type="project" value="TreeGrafter"/>
</dbReference>
<dbReference type="Proteomes" id="UP000270296">
    <property type="component" value="Unassembled WGS sequence"/>
</dbReference>
<dbReference type="WBParaSite" id="SBAD_0000697001-mRNA-1">
    <property type="protein sequence ID" value="SBAD_0000697001-mRNA-1"/>
    <property type="gene ID" value="SBAD_0000697001"/>
</dbReference>
<gene>
    <name evidence="3" type="ORF">SBAD_LOCUS6709</name>
</gene>
<evidence type="ECO:0000313" key="5">
    <source>
        <dbReference type="WBParaSite" id="SBAD_0000697001-mRNA-1"/>
    </source>
</evidence>
<dbReference type="EMBL" id="UZAM01009980">
    <property type="protein sequence ID" value="VDP10632.1"/>
    <property type="molecule type" value="Genomic_DNA"/>
</dbReference>
<dbReference type="InterPro" id="IPR006597">
    <property type="entry name" value="Sel1-like"/>
</dbReference>
<dbReference type="SMART" id="SM00671">
    <property type="entry name" value="SEL1"/>
    <property type="match status" value="5"/>
</dbReference>
<comment type="similarity">
    <text evidence="1">Belongs to the hcp beta-lactamase family.</text>
</comment>
<evidence type="ECO:0000256" key="1">
    <source>
        <dbReference type="ARBA" id="ARBA00008486"/>
    </source>
</evidence>